<sequence length="311" mass="33701">MQRFKNILLLAHGDADPAPVLQRAARLAQANEARLTVMDVIAPIDDARRLEERLGLDLTATVRDRRLDALHRLTAPWADNGVLIHTKVATGTPFIEVVRAVRNNGFDLLMKAAEPPAGTLQRLFGSLDLHLLRKCPCPVWIDRPGMRESYRSVLAAVDPAGDADPALDRTILQLATSLGRREDAAVHVVHAWDLPGESMLRDGMARIPLAELERQLTIIREHHEALVESLVAPFGMDRNSPAVHVAKGRPADVIARIAGETGADLIVMGTVGRTGIPGLIMGNTAEEILQTTQLPVLAVKPAGFISPIAPD</sequence>
<evidence type="ECO:0000259" key="5">
    <source>
        <dbReference type="Pfam" id="PF00582"/>
    </source>
</evidence>
<name>A0A369CGS3_9GAMM</name>
<evidence type="ECO:0000256" key="2">
    <source>
        <dbReference type="ARBA" id="ARBA00008791"/>
    </source>
</evidence>
<protein>
    <submittedName>
        <fullName evidence="6">Nucleotide-binding universal stress UspA family protein</fullName>
    </submittedName>
</protein>
<feature type="domain" description="UspA" evidence="5">
    <location>
        <begin position="150"/>
        <end position="300"/>
    </location>
</feature>
<dbReference type="AlphaFoldDB" id="A0A369CGS3"/>
<dbReference type="PANTHER" id="PTHR47892">
    <property type="entry name" value="UNIVERSAL STRESS PROTEIN E"/>
    <property type="match status" value="1"/>
</dbReference>
<comment type="function">
    <text evidence="4">Required for resistance to DNA-damaging agents.</text>
</comment>
<dbReference type="GO" id="GO:0005737">
    <property type="term" value="C:cytoplasm"/>
    <property type="evidence" value="ECO:0007669"/>
    <property type="project" value="UniProtKB-SubCell"/>
</dbReference>
<dbReference type="PRINTS" id="PR01438">
    <property type="entry name" value="UNVRSLSTRESS"/>
</dbReference>
<evidence type="ECO:0000313" key="6">
    <source>
        <dbReference type="EMBL" id="RCX32771.1"/>
    </source>
</evidence>
<evidence type="ECO:0000256" key="4">
    <source>
        <dbReference type="ARBA" id="ARBA00037131"/>
    </source>
</evidence>
<keyword evidence="3" id="KW-0963">Cytoplasm</keyword>
<dbReference type="InterPro" id="IPR006016">
    <property type="entry name" value="UspA"/>
</dbReference>
<organism evidence="6 7">
    <name type="scientific">Thioalbus denitrificans</name>
    <dbReference type="NCBI Taxonomy" id="547122"/>
    <lineage>
        <taxon>Bacteria</taxon>
        <taxon>Pseudomonadati</taxon>
        <taxon>Pseudomonadota</taxon>
        <taxon>Gammaproteobacteria</taxon>
        <taxon>Chromatiales</taxon>
        <taxon>Ectothiorhodospiraceae</taxon>
        <taxon>Thioalbus</taxon>
    </lineage>
</organism>
<comment type="caution">
    <text evidence="6">The sequence shown here is derived from an EMBL/GenBank/DDBJ whole genome shotgun (WGS) entry which is preliminary data.</text>
</comment>
<dbReference type="Proteomes" id="UP000252707">
    <property type="component" value="Unassembled WGS sequence"/>
</dbReference>
<evidence type="ECO:0000313" key="7">
    <source>
        <dbReference type="Proteomes" id="UP000252707"/>
    </source>
</evidence>
<evidence type="ECO:0000256" key="3">
    <source>
        <dbReference type="ARBA" id="ARBA00022490"/>
    </source>
</evidence>
<comment type="similarity">
    <text evidence="2">Belongs to the universal stress protein A family.</text>
</comment>
<dbReference type="Gene3D" id="3.40.50.12370">
    <property type="match status" value="1"/>
</dbReference>
<proteinExistence type="inferred from homology"/>
<accession>A0A369CGS3</accession>
<reference evidence="6 7" key="1">
    <citation type="submission" date="2018-07" db="EMBL/GenBank/DDBJ databases">
        <title>Genomic Encyclopedia of Type Strains, Phase IV (KMG-IV): sequencing the most valuable type-strain genomes for metagenomic binning, comparative biology and taxonomic classification.</title>
        <authorList>
            <person name="Goeker M."/>
        </authorList>
    </citation>
    <scope>NUCLEOTIDE SEQUENCE [LARGE SCALE GENOMIC DNA]</scope>
    <source>
        <strain evidence="6 7">DSM 26407</strain>
    </source>
</reference>
<comment type="subcellular location">
    <subcellularLocation>
        <location evidence="1">Cytoplasm</location>
    </subcellularLocation>
</comment>
<dbReference type="EMBL" id="QPJY01000001">
    <property type="protein sequence ID" value="RCX32771.1"/>
    <property type="molecule type" value="Genomic_DNA"/>
</dbReference>
<dbReference type="InterPro" id="IPR006015">
    <property type="entry name" value="Universal_stress_UspA"/>
</dbReference>
<dbReference type="CDD" id="cd00293">
    <property type="entry name" value="USP-like"/>
    <property type="match status" value="1"/>
</dbReference>
<dbReference type="RefSeq" id="WP_114277682.1">
    <property type="nucleotide sequence ID" value="NZ_QPJY01000001.1"/>
</dbReference>
<feature type="domain" description="UspA" evidence="5">
    <location>
        <begin position="4"/>
        <end position="141"/>
    </location>
</feature>
<evidence type="ECO:0000256" key="1">
    <source>
        <dbReference type="ARBA" id="ARBA00004496"/>
    </source>
</evidence>
<dbReference type="SUPFAM" id="SSF52402">
    <property type="entry name" value="Adenine nucleotide alpha hydrolases-like"/>
    <property type="match status" value="2"/>
</dbReference>
<gene>
    <name evidence="6" type="ORF">DFQ59_10169</name>
</gene>
<keyword evidence="7" id="KW-1185">Reference proteome</keyword>
<dbReference type="Pfam" id="PF00582">
    <property type="entry name" value="Usp"/>
    <property type="match status" value="2"/>
</dbReference>
<dbReference type="OrthoDB" id="239260at2"/>
<dbReference type="PANTHER" id="PTHR47892:SF1">
    <property type="entry name" value="UNIVERSAL STRESS PROTEIN E"/>
    <property type="match status" value="1"/>
</dbReference>